<gene>
    <name evidence="2" type="ORF">AVDCRST_MAG16-1145</name>
</gene>
<feature type="compositionally biased region" description="Low complexity" evidence="1">
    <location>
        <begin position="244"/>
        <end position="253"/>
    </location>
</feature>
<feature type="compositionally biased region" description="Basic residues" evidence="1">
    <location>
        <begin position="93"/>
        <end position="107"/>
    </location>
</feature>
<feature type="compositionally biased region" description="Basic and acidic residues" evidence="1">
    <location>
        <begin position="204"/>
        <end position="222"/>
    </location>
</feature>
<proteinExistence type="predicted"/>
<organism evidence="2">
    <name type="scientific">uncultured Frankineae bacterium</name>
    <dbReference type="NCBI Taxonomy" id="437475"/>
    <lineage>
        <taxon>Bacteria</taxon>
        <taxon>Bacillati</taxon>
        <taxon>Actinomycetota</taxon>
        <taxon>Actinomycetes</taxon>
        <taxon>Frankiales</taxon>
        <taxon>environmental samples</taxon>
    </lineage>
</organism>
<feature type="non-terminal residue" evidence="2">
    <location>
        <position position="1"/>
    </location>
</feature>
<evidence type="ECO:0000313" key="2">
    <source>
        <dbReference type="EMBL" id="CAA9327997.1"/>
    </source>
</evidence>
<feature type="compositionally biased region" description="Basic residues" evidence="1">
    <location>
        <begin position="55"/>
        <end position="70"/>
    </location>
</feature>
<reference evidence="2" key="1">
    <citation type="submission" date="2020-02" db="EMBL/GenBank/DDBJ databases">
        <authorList>
            <person name="Meier V. D."/>
        </authorList>
    </citation>
    <scope>NUCLEOTIDE SEQUENCE</scope>
    <source>
        <strain evidence="2">AVDCRST_MAG16</strain>
    </source>
</reference>
<dbReference type="EMBL" id="CADCUE010000095">
    <property type="protein sequence ID" value="CAA9327997.1"/>
    <property type="molecule type" value="Genomic_DNA"/>
</dbReference>
<feature type="region of interest" description="Disordered" evidence="1">
    <location>
        <begin position="1"/>
        <end position="310"/>
    </location>
</feature>
<accession>A0A6J4LDQ4</accession>
<sequence length="310" mass="33094">GQGVADATGGGGPGRRRGGDRDGSRRCPAAHRRAHLRSRHGCPAAVQGPAPGAGARRRAARPGARRRRGGRGPGGLPGGPAPRRRGGEGVRGGVRRPARGRAAHRRLASGAVALPRVGLPDRRGQPPPVRPQRPDGRRRPAGPVHRSVDGLARRRQPQRPARRPPQRRDRPGRGGPSGARGRAGLPRRSGRCGHGEAARGPGRRRPEGPRRRGGDGPGERRARGAGRRRPGERPGPGGADRPDALVGAAPRRAAGGRHGPTRGGLRRVDRRLRQRADPRRRPVPAVGHQRSDAARRRRGRVQRPERQVRP</sequence>
<feature type="compositionally biased region" description="Basic residues" evidence="1">
    <location>
        <begin position="28"/>
        <end position="40"/>
    </location>
</feature>
<evidence type="ECO:0000256" key="1">
    <source>
        <dbReference type="SAM" id="MobiDB-lite"/>
    </source>
</evidence>
<feature type="compositionally biased region" description="Low complexity" evidence="1">
    <location>
        <begin position="41"/>
        <end position="54"/>
    </location>
</feature>
<protein>
    <submittedName>
        <fullName evidence="2">Uncharacterized protein</fullName>
    </submittedName>
</protein>
<feature type="non-terminal residue" evidence="2">
    <location>
        <position position="310"/>
    </location>
</feature>
<dbReference type="AlphaFoldDB" id="A0A6J4LDQ4"/>
<feature type="compositionally biased region" description="Basic residues" evidence="1">
    <location>
        <begin position="264"/>
        <end position="273"/>
    </location>
</feature>
<name>A0A6J4LDQ4_9ACTN</name>
<feature type="compositionally biased region" description="Gly residues" evidence="1">
    <location>
        <begin position="1"/>
        <end position="13"/>
    </location>
</feature>
<feature type="compositionally biased region" description="Basic residues" evidence="1">
    <location>
        <begin position="153"/>
        <end position="165"/>
    </location>
</feature>